<evidence type="ECO:0000313" key="1">
    <source>
        <dbReference type="EMBL" id="DAD87270.1"/>
    </source>
</evidence>
<accession>A0A8S5MY22</accession>
<reference evidence="1" key="1">
    <citation type="journal article" date="2021" name="Proc. Natl. Acad. Sci. U.S.A.">
        <title>A Catalog of Tens of Thousands of Viruses from Human Metagenomes Reveals Hidden Associations with Chronic Diseases.</title>
        <authorList>
            <person name="Tisza M.J."/>
            <person name="Buck C.B."/>
        </authorList>
    </citation>
    <scope>NUCLEOTIDE SEQUENCE</scope>
    <source>
        <strain evidence="1">CtKXi8</strain>
    </source>
</reference>
<organism evidence="1">
    <name type="scientific">Siphoviridae sp. ctKXi8</name>
    <dbReference type="NCBI Taxonomy" id="2826244"/>
    <lineage>
        <taxon>Viruses</taxon>
        <taxon>Duplodnaviria</taxon>
        <taxon>Heunggongvirae</taxon>
        <taxon>Uroviricota</taxon>
        <taxon>Caudoviricetes</taxon>
    </lineage>
</organism>
<proteinExistence type="predicted"/>
<protein>
    <submittedName>
        <fullName evidence="1">Queuosine biosynthesis protein QueC</fullName>
    </submittedName>
</protein>
<name>A0A8S5MY22_9CAUD</name>
<sequence length="190" mass="21413">MQREPNTEYVLSLSYGKDSLACLGAIEELGWPLDRITHAEVWATDDIPADLPPMVQFKAKADEIIRERYGIEVEHQCAVRNGEKLTYEKLFYHIPVRKKKTLDRFGEGGYLRLPGSHPASLHGATADSNSEICNGFPFTVSAWCKKLKDGSYPRVPDHQRPVVYQRPQTPGFHAAPLHKEPEQILCSTLA</sequence>
<dbReference type="EMBL" id="BK015018">
    <property type="protein sequence ID" value="DAD87270.1"/>
    <property type="molecule type" value="Genomic_DNA"/>
</dbReference>